<dbReference type="EMBL" id="MU032345">
    <property type="protein sequence ID" value="KAF3769135.1"/>
    <property type="molecule type" value="Genomic_DNA"/>
</dbReference>
<evidence type="ECO:0000313" key="3">
    <source>
        <dbReference type="Proteomes" id="UP000803844"/>
    </source>
</evidence>
<reference evidence="2" key="1">
    <citation type="journal article" date="2020" name="Phytopathology">
        <title>Genome sequence of the chestnut blight fungus Cryphonectria parasitica EP155: A fundamental resource for an archetypical invasive plant pathogen.</title>
        <authorList>
            <person name="Crouch J.A."/>
            <person name="Dawe A."/>
            <person name="Aerts A."/>
            <person name="Barry K."/>
            <person name="Churchill A.C.L."/>
            <person name="Grimwood J."/>
            <person name="Hillman B."/>
            <person name="Milgroom M.G."/>
            <person name="Pangilinan J."/>
            <person name="Smith M."/>
            <person name="Salamov A."/>
            <person name="Schmutz J."/>
            <person name="Yadav J."/>
            <person name="Grigoriev I.V."/>
            <person name="Nuss D."/>
        </authorList>
    </citation>
    <scope>NUCLEOTIDE SEQUENCE</scope>
    <source>
        <strain evidence="2">EP155</strain>
    </source>
</reference>
<dbReference type="GeneID" id="63835684"/>
<comment type="caution">
    <text evidence="2">The sequence shown here is derived from an EMBL/GenBank/DDBJ whole genome shotgun (WGS) entry which is preliminary data.</text>
</comment>
<keyword evidence="3" id="KW-1185">Reference proteome</keyword>
<dbReference type="RefSeq" id="XP_040780096.1">
    <property type="nucleotide sequence ID" value="XM_040918555.1"/>
</dbReference>
<protein>
    <recommendedName>
        <fullName evidence="1">2EXR domain-containing protein</fullName>
    </recommendedName>
</protein>
<name>A0A9P4Y9W7_CRYP1</name>
<feature type="non-terminal residue" evidence="2">
    <location>
        <position position="226"/>
    </location>
</feature>
<dbReference type="Proteomes" id="UP000803844">
    <property type="component" value="Unassembled WGS sequence"/>
</dbReference>
<feature type="non-terminal residue" evidence="2">
    <location>
        <position position="1"/>
    </location>
</feature>
<sequence>FPLFPNLPVELRIQIWQNALPDNIGPALYMYKRGCWRHRLLTESEYGYTPTGDENDNWVLEFCYALLGDSQLNITLLFVNSEARDVALAWAAKQAPDTRIVEKDSLMMLVRPFKPESDAIYVTVDDWDTFLGEESELPYDLGWDRIDRIYGSHCAVTRLAVPEALFRQKEDHWRCLTDLFISWSCVETLYIVADPQPEMLASTGDESVLLRCEIDEVQGPGLLWKS</sequence>
<proteinExistence type="predicted"/>
<gene>
    <name evidence="2" type="ORF">M406DRAFT_28429</name>
</gene>
<accession>A0A9P4Y9W7</accession>
<dbReference type="InterPro" id="IPR045518">
    <property type="entry name" value="2EXR"/>
</dbReference>
<organism evidence="2 3">
    <name type="scientific">Cryphonectria parasitica (strain ATCC 38755 / EP155)</name>
    <dbReference type="NCBI Taxonomy" id="660469"/>
    <lineage>
        <taxon>Eukaryota</taxon>
        <taxon>Fungi</taxon>
        <taxon>Dikarya</taxon>
        <taxon>Ascomycota</taxon>
        <taxon>Pezizomycotina</taxon>
        <taxon>Sordariomycetes</taxon>
        <taxon>Sordariomycetidae</taxon>
        <taxon>Diaporthales</taxon>
        <taxon>Cryphonectriaceae</taxon>
        <taxon>Cryphonectria-Endothia species complex</taxon>
        <taxon>Cryphonectria</taxon>
    </lineage>
</organism>
<dbReference type="OrthoDB" id="3546385at2759"/>
<feature type="domain" description="2EXR" evidence="1">
    <location>
        <begin position="1"/>
        <end position="93"/>
    </location>
</feature>
<dbReference type="Pfam" id="PF20150">
    <property type="entry name" value="2EXR"/>
    <property type="match status" value="1"/>
</dbReference>
<evidence type="ECO:0000259" key="1">
    <source>
        <dbReference type="Pfam" id="PF20150"/>
    </source>
</evidence>
<evidence type="ECO:0000313" key="2">
    <source>
        <dbReference type="EMBL" id="KAF3769135.1"/>
    </source>
</evidence>
<dbReference type="AlphaFoldDB" id="A0A9P4Y9W7"/>